<reference evidence="2 3" key="1">
    <citation type="submission" date="2019-07" db="EMBL/GenBank/DDBJ databases">
        <title>Whole genome shotgun sequence of Empedobacter brevis NBRC 14943.</title>
        <authorList>
            <person name="Hosoyama A."/>
            <person name="Uohara A."/>
            <person name="Ohji S."/>
            <person name="Ichikawa N."/>
        </authorList>
    </citation>
    <scope>NUCLEOTIDE SEQUENCE [LARGE SCALE GENOMIC DNA]</scope>
    <source>
        <strain evidence="2 3">NBRC 14943</strain>
    </source>
</reference>
<dbReference type="RefSeq" id="WP_019973974.1">
    <property type="nucleotide sequence ID" value="NZ_BJXC01000002.1"/>
</dbReference>
<sequence length="163" mass="18736">MKGITNLEIQETREILESYFSEAELRDLQELRDNPLGVLQGLKLSILARMDFLKLNQLSRSISTLVRNFLKKTRNGFNRYSRCLACKTILRVLLYGFAAAIGIAITAINNQFNGIVDLLAKFFEQTTQSIETFLKTYGFQISAFNLFDLNDLIEKLCEEYGWC</sequence>
<dbReference type="AlphaFoldDB" id="A0A511ND52"/>
<comment type="caution">
    <text evidence="2">The sequence shown here is derived from an EMBL/GenBank/DDBJ whole genome shotgun (WGS) entry which is preliminary data.</text>
</comment>
<dbReference type="EMBL" id="BJXC01000002">
    <property type="protein sequence ID" value="GEM50742.1"/>
    <property type="molecule type" value="Genomic_DNA"/>
</dbReference>
<dbReference type="Proteomes" id="UP000321245">
    <property type="component" value="Unassembled WGS sequence"/>
</dbReference>
<keyword evidence="1" id="KW-1133">Transmembrane helix</keyword>
<evidence type="ECO:0000256" key="1">
    <source>
        <dbReference type="SAM" id="Phobius"/>
    </source>
</evidence>
<gene>
    <name evidence="2" type="ORF">EB1_05320</name>
</gene>
<feature type="transmembrane region" description="Helical" evidence="1">
    <location>
        <begin position="89"/>
        <end position="108"/>
    </location>
</feature>
<keyword evidence="1" id="KW-0472">Membrane</keyword>
<organism evidence="2 3">
    <name type="scientific">Empedobacter brevis NBRC 14943 = ATCC 43319</name>
    <dbReference type="NCBI Taxonomy" id="1218108"/>
    <lineage>
        <taxon>Bacteria</taxon>
        <taxon>Pseudomonadati</taxon>
        <taxon>Bacteroidota</taxon>
        <taxon>Flavobacteriia</taxon>
        <taxon>Flavobacteriales</taxon>
        <taxon>Weeksellaceae</taxon>
        <taxon>Empedobacter</taxon>
    </lineage>
</organism>
<proteinExistence type="predicted"/>
<protein>
    <submittedName>
        <fullName evidence="2">Uncharacterized protein</fullName>
    </submittedName>
</protein>
<keyword evidence="1" id="KW-0812">Transmembrane</keyword>
<evidence type="ECO:0000313" key="2">
    <source>
        <dbReference type="EMBL" id="GEM50742.1"/>
    </source>
</evidence>
<keyword evidence="3" id="KW-1185">Reference proteome</keyword>
<dbReference type="GeneID" id="84648742"/>
<dbReference type="STRING" id="1218108.GCA_000382425_00466"/>
<evidence type="ECO:0000313" key="3">
    <source>
        <dbReference type="Proteomes" id="UP000321245"/>
    </source>
</evidence>
<name>A0A511ND52_9FLAO</name>
<accession>A0A511ND52</accession>